<keyword evidence="4" id="KW-0472">Membrane</keyword>
<evidence type="ECO:0000256" key="4">
    <source>
        <dbReference type="ARBA" id="ARBA00023136"/>
    </source>
</evidence>
<accession>A0A8J8T5H1</accession>
<dbReference type="GO" id="GO:0016020">
    <property type="term" value="C:membrane"/>
    <property type="evidence" value="ECO:0007669"/>
    <property type="project" value="UniProtKB-SubCell"/>
</dbReference>
<dbReference type="PANTHER" id="PTHR17920:SF3">
    <property type="entry name" value="TRANSMEMBRANE AND COILED-COIL DOMAIN-CONTAINING PROTEIN 4"/>
    <property type="match status" value="1"/>
</dbReference>
<dbReference type="PANTHER" id="PTHR17920">
    <property type="entry name" value="TRANSMEMBRANE AND COILED-COIL DOMAIN-CONTAINING PROTEIN 4 TMCO4"/>
    <property type="match status" value="1"/>
</dbReference>
<dbReference type="Proteomes" id="UP000785679">
    <property type="component" value="Unassembled WGS sequence"/>
</dbReference>
<dbReference type="InterPro" id="IPR007941">
    <property type="entry name" value="DUF726"/>
</dbReference>
<dbReference type="EMBL" id="RRYP01004155">
    <property type="protein sequence ID" value="TNV83117.1"/>
    <property type="molecule type" value="Genomic_DNA"/>
</dbReference>
<evidence type="ECO:0000313" key="6">
    <source>
        <dbReference type="Proteomes" id="UP000785679"/>
    </source>
</evidence>
<keyword evidence="6" id="KW-1185">Reference proteome</keyword>
<evidence type="ECO:0000256" key="2">
    <source>
        <dbReference type="ARBA" id="ARBA00022692"/>
    </source>
</evidence>
<reference evidence="5" key="1">
    <citation type="submission" date="2019-06" db="EMBL/GenBank/DDBJ databases">
        <authorList>
            <person name="Zheng W."/>
        </authorList>
    </citation>
    <scope>NUCLEOTIDE SEQUENCE</scope>
    <source>
        <strain evidence="5">QDHG01</strain>
    </source>
</reference>
<evidence type="ECO:0000313" key="5">
    <source>
        <dbReference type="EMBL" id="TNV83117.1"/>
    </source>
</evidence>
<dbReference type="AlphaFoldDB" id="A0A8J8T5H1"/>
<proteinExistence type="predicted"/>
<evidence type="ECO:0000256" key="1">
    <source>
        <dbReference type="ARBA" id="ARBA00004141"/>
    </source>
</evidence>
<dbReference type="Pfam" id="PF05277">
    <property type="entry name" value="DUF726"/>
    <property type="match status" value="1"/>
</dbReference>
<name>A0A8J8T5H1_HALGN</name>
<sequence length="284" mass="31507">MKSCLDIDLIFLSPKCTGEILIVFPGYISEDDIHSKSEWKNAKQKAEAKGKTMVCAKWASKKKLDLGIENLTLAANAGMKFFIKRAISGPALFVLGALDVVQFAAYNINQFNKALERGKVVGQIMGYLMAIGYPFNGMTLSLAGFSLGNHVIHHALLTLNELGCNDLIQNVTFLGGATSFDSTKESLYENVFSNIVAGQIVNVYSEWDQILHLYWIAQSRTAIGKKEIFNQSQRNMIAKNGVVVTTGEMAAADSYRLLNIPIHRVHIRYMSNIALILSKFDFEQ</sequence>
<keyword evidence="3" id="KW-1133">Transmembrane helix</keyword>
<keyword evidence="2" id="KW-0812">Transmembrane</keyword>
<evidence type="ECO:0008006" key="7">
    <source>
        <dbReference type="Google" id="ProtNLM"/>
    </source>
</evidence>
<organism evidence="5 6">
    <name type="scientific">Halteria grandinella</name>
    <dbReference type="NCBI Taxonomy" id="5974"/>
    <lineage>
        <taxon>Eukaryota</taxon>
        <taxon>Sar</taxon>
        <taxon>Alveolata</taxon>
        <taxon>Ciliophora</taxon>
        <taxon>Intramacronucleata</taxon>
        <taxon>Spirotrichea</taxon>
        <taxon>Stichotrichia</taxon>
        <taxon>Sporadotrichida</taxon>
        <taxon>Halteriidae</taxon>
        <taxon>Halteria</taxon>
    </lineage>
</organism>
<evidence type="ECO:0000256" key="3">
    <source>
        <dbReference type="ARBA" id="ARBA00022989"/>
    </source>
</evidence>
<dbReference type="OrthoDB" id="277931at2759"/>
<protein>
    <recommendedName>
        <fullName evidence="7">DUF726 domain-containing protein</fullName>
    </recommendedName>
</protein>
<comment type="caution">
    <text evidence="5">The sequence shown here is derived from an EMBL/GenBank/DDBJ whole genome shotgun (WGS) entry which is preliminary data.</text>
</comment>
<comment type="subcellular location">
    <subcellularLocation>
        <location evidence="1">Membrane</location>
        <topology evidence="1">Multi-pass membrane protein</topology>
    </subcellularLocation>
</comment>
<gene>
    <name evidence="5" type="ORF">FGO68_gene11458</name>
</gene>